<feature type="non-terminal residue" evidence="2">
    <location>
        <position position="363"/>
    </location>
</feature>
<dbReference type="AlphaFoldDB" id="A0A3E2HFZ3"/>
<dbReference type="STRING" id="5539.A0A3E2HFZ3"/>
<dbReference type="EMBL" id="NCSJ02000056">
    <property type="protein sequence ID" value="RFU32348.1"/>
    <property type="molecule type" value="Genomic_DNA"/>
</dbReference>
<dbReference type="PANTHER" id="PTHR43712">
    <property type="entry name" value="PUTATIVE (AFU_ORTHOLOGUE AFUA_4G14580)-RELATED"/>
    <property type="match status" value="1"/>
</dbReference>
<gene>
    <name evidence="2" type="ORF">B7463_g3998</name>
</gene>
<feature type="domain" description="O-methyltransferase C-terminal" evidence="1">
    <location>
        <begin position="211"/>
        <end position="281"/>
    </location>
</feature>
<evidence type="ECO:0000313" key="3">
    <source>
        <dbReference type="Proteomes" id="UP000258309"/>
    </source>
</evidence>
<dbReference type="Pfam" id="PF00891">
    <property type="entry name" value="Methyltransf_2"/>
    <property type="match status" value="1"/>
</dbReference>
<name>A0A3E2HFZ3_SCYLI</name>
<dbReference type="OrthoDB" id="1606438at2759"/>
<dbReference type="Proteomes" id="UP000258309">
    <property type="component" value="Unassembled WGS sequence"/>
</dbReference>
<dbReference type="Gene3D" id="3.40.50.150">
    <property type="entry name" value="Vaccinia Virus protein VP39"/>
    <property type="match status" value="2"/>
</dbReference>
<evidence type="ECO:0000259" key="1">
    <source>
        <dbReference type="Pfam" id="PF00891"/>
    </source>
</evidence>
<dbReference type="OMA" id="RIVNCDI"/>
<dbReference type="Gene3D" id="1.10.10.10">
    <property type="entry name" value="Winged helix-like DNA-binding domain superfamily/Winged helix DNA-binding domain"/>
    <property type="match status" value="1"/>
</dbReference>
<dbReference type="InterPro" id="IPR029063">
    <property type="entry name" value="SAM-dependent_MTases_sf"/>
</dbReference>
<dbReference type="SUPFAM" id="SSF53335">
    <property type="entry name" value="S-adenosyl-L-methionine-dependent methyltransferases"/>
    <property type="match status" value="1"/>
</dbReference>
<comment type="caution">
    <text evidence="2">The sequence shown here is derived from an EMBL/GenBank/DDBJ whole genome shotgun (WGS) entry which is preliminary data.</text>
</comment>
<evidence type="ECO:0000313" key="2">
    <source>
        <dbReference type="EMBL" id="RFU32348.1"/>
    </source>
</evidence>
<keyword evidence="3" id="KW-1185">Reference proteome</keyword>
<dbReference type="InterPro" id="IPR001077">
    <property type="entry name" value="COMT_C"/>
</dbReference>
<dbReference type="PANTHER" id="PTHR43712:SF5">
    <property type="entry name" value="O-METHYLTRANSFERASE ASQN-RELATED"/>
    <property type="match status" value="1"/>
</dbReference>
<accession>A0A3E2HFZ3</accession>
<organism evidence="2 3">
    <name type="scientific">Scytalidium lignicola</name>
    <name type="common">Hyphomycete</name>
    <dbReference type="NCBI Taxonomy" id="5539"/>
    <lineage>
        <taxon>Eukaryota</taxon>
        <taxon>Fungi</taxon>
        <taxon>Dikarya</taxon>
        <taxon>Ascomycota</taxon>
        <taxon>Pezizomycotina</taxon>
        <taxon>Leotiomycetes</taxon>
        <taxon>Leotiomycetes incertae sedis</taxon>
        <taxon>Scytalidium</taxon>
    </lineage>
</organism>
<proteinExistence type="predicted"/>
<dbReference type="InterPro" id="IPR036388">
    <property type="entry name" value="WH-like_DNA-bd_sf"/>
</dbReference>
<dbReference type="SUPFAM" id="SSF46785">
    <property type="entry name" value="Winged helix' DNA-binding domain"/>
    <property type="match status" value="1"/>
</dbReference>
<dbReference type="GO" id="GO:0008171">
    <property type="term" value="F:O-methyltransferase activity"/>
    <property type="evidence" value="ECO:0007669"/>
    <property type="project" value="InterPro"/>
</dbReference>
<sequence>MSNSPASLTQLAKSILANAQIIEDFLSSNNLPQPSFDVKGPKDFPVGTEHAEIHVARHALIDATRELRNLIIGPVDTLKWMTMNDHTIAASLHAVYHFKIAQAVPVTGSISFADLAKLTGLSELNVTRFIHRAAIHHIFIEPSPGQVSHTAASMLLATDPNMQALLGHMAEEAFPASAKIVDALAMSAWSEGDGSAYMRDCYDWATLPKGATIVDVGGAEGHISLALAQKFTDLQFIVEDQPPVTNQAQDLIASFEQSVSQRVKFIPRDFFQPHPAEAIAMEKDSRLLIADAVLPSTGVLPNCQEEVLRSFDVSMLAQLNSQERTLEMWEELVKDSSDGKLGISKVIMPPKGESVSIIEITFK</sequence>
<protein>
    <recommendedName>
        <fullName evidence="1">O-methyltransferase C-terminal domain-containing protein</fullName>
    </recommendedName>
</protein>
<dbReference type="InterPro" id="IPR036390">
    <property type="entry name" value="WH_DNA-bd_sf"/>
</dbReference>
<feature type="non-terminal residue" evidence="2">
    <location>
        <position position="1"/>
    </location>
</feature>
<reference evidence="2 3" key="1">
    <citation type="submission" date="2018-05" db="EMBL/GenBank/DDBJ databases">
        <title>Draft genome sequence of Scytalidium lignicola DSM 105466, a ubiquitous saprotrophic fungus.</title>
        <authorList>
            <person name="Buettner E."/>
            <person name="Gebauer A.M."/>
            <person name="Hofrichter M."/>
            <person name="Liers C."/>
            <person name="Kellner H."/>
        </authorList>
    </citation>
    <scope>NUCLEOTIDE SEQUENCE [LARGE SCALE GENOMIC DNA]</scope>
    <source>
        <strain evidence="2 3">DSM 105466</strain>
    </source>
</reference>